<keyword evidence="2" id="KW-1185">Reference proteome</keyword>
<organism evidence="1 2">
    <name type="scientific">Parapedobacter defluvii</name>
    <dbReference type="NCBI Taxonomy" id="2045106"/>
    <lineage>
        <taxon>Bacteria</taxon>
        <taxon>Pseudomonadati</taxon>
        <taxon>Bacteroidota</taxon>
        <taxon>Sphingobacteriia</taxon>
        <taxon>Sphingobacteriales</taxon>
        <taxon>Sphingobacteriaceae</taxon>
        <taxon>Parapedobacter</taxon>
    </lineage>
</organism>
<gene>
    <name evidence="1" type="ORF">GCM10011386_41280</name>
</gene>
<dbReference type="RefSeq" id="WP_188753363.1">
    <property type="nucleotide sequence ID" value="NZ_BMIK01000022.1"/>
</dbReference>
<accession>A0ABQ1MQV4</accession>
<dbReference type="EMBL" id="BMIK01000022">
    <property type="protein sequence ID" value="GGC44749.1"/>
    <property type="molecule type" value="Genomic_DNA"/>
</dbReference>
<dbReference type="Proteomes" id="UP000597338">
    <property type="component" value="Unassembled WGS sequence"/>
</dbReference>
<protein>
    <submittedName>
        <fullName evidence="1">Uncharacterized protein</fullName>
    </submittedName>
</protein>
<sequence length="143" mass="16760">MVDYKLTQLNVTVREVVVGNKRLTKTMFNQIEHESCFNEKMDFIGDLIIGYTKDKDDRFLLWVNKGKLRKTKLTPYYKLSRSADYTKLYEVSWFLKKGKIEFEGLDKGEQAVSETVADPKLYEALVDKVRSFLDSLVDQQIFL</sequence>
<comment type="caution">
    <text evidence="1">The sequence shown here is derived from an EMBL/GenBank/DDBJ whole genome shotgun (WGS) entry which is preliminary data.</text>
</comment>
<evidence type="ECO:0000313" key="1">
    <source>
        <dbReference type="EMBL" id="GGC44749.1"/>
    </source>
</evidence>
<name>A0ABQ1MQV4_9SPHI</name>
<reference evidence="2" key="1">
    <citation type="journal article" date="2019" name="Int. J. Syst. Evol. Microbiol.">
        <title>The Global Catalogue of Microorganisms (GCM) 10K type strain sequencing project: providing services to taxonomists for standard genome sequencing and annotation.</title>
        <authorList>
            <consortium name="The Broad Institute Genomics Platform"/>
            <consortium name="The Broad Institute Genome Sequencing Center for Infectious Disease"/>
            <person name="Wu L."/>
            <person name="Ma J."/>
        </authorList>
    </citation>
    <scope>NUCLEOTIDE SEQUENCE [LARGE SCALE GENOMIC DNA]</scope>
    <source>
        <strain evidence="2">CGMCC 1.15342</strain>
    </source>
</reference>
<proteinExistence type="predicted"/>
<evidence type="ECO:0000313" key="2">
    <source>
        <dbReference type="Proteomes" id="UP000597338"/>
    </source>
</evidence>